<dbReference type="AlphaFoldDB" id="A0A7M2YUI1"/>
<evidence type="ECO:0000256" key="6">
    <source>
        <dbReference type="ARBA" id="ARBA00041201"/>
    </source>
</evidence>
<dbReference type="GO" id="GO:0032993">
    <property type="term" value="C:protein-DNA complex"/>
    <property type="evidence" value="ECO:0007669"/>
    <property type="project" value="TreeGrafter"/>
</dbReference>
<accession>A0A7M2YUI1</accession>
<dbReference type="Gene3D" id="3.40.50.2300">
    <property type="match status" value="1"/>
</dbReference>
<feature type="DNA-binding region" description="OmpR/PhoB-type" evidence="8">
    <location>
        <begin position="122"/>
        <end position="217"/>
    </location>
</feature>
<dbReference type="RefSeq" id="WP_114796792.1">
    <property type="nucleotide sequence ID" value="NZ_QQZY01000006.1"/>
</dbReference>
<evidence type="ECO:0000313" key="11">
    <source>
        <dbReference type="EMBL" id="RDI73811.1"/>
    </source>
</evidence>
<evidence type="ECO:0000256" key="7">
    <source>
        <dbReference type="PROSITE-ProRule" id="PRU00169"/>
    </source>
</evidence>
<protein>
    <recommendedName>
        <fullName evidence="6">Sensory transduction protein RegX3</fullName>
    </recommendedName>
</protein>
<dbReference type="EMBL" id="QQZY01000006">
    <property type="protein sequence ID" value="RDI73811.1"/>
    <property type="molecule type" value="Genomic_DNA"/>
</dbReference>
<evidence type="ECO:0000259" key="10">
    <source>
        <dbReference type="PROSITE" id="PS51755"/>
    </source>
</evidence>
<dbReference type="InterPro" id="IPR036388">
    <property type="entry name" value="WH-like_DNA-bd_sf"/>
</dbReference>
<evidence type="ECO:0000256" key="2">
    <source>
        <dbReference type="ARBA" id="ARBA00023012"/>
    </source>
</evidence>
<dbReference type="OrthoDB" id="116118at2"/>
<keyword evidence="2" id="KW-0902">Two-component regulatory system</keyword>
<organism evidence="11 12">
    <name type="scientific">Gaiella occulta</name>
    <dbReference type="NCBI Taxonomy" id="1002870"/>
    <lineage>
        <taxon>Bacteria</taxon>
        <taxon>Bacillati</taxon>
        <taxon>Actinomycetota</taxon>
        <taxon>Thermoleophilia</taxon>
        <taxon>Gaiellales</taxon>
        <taxon>Gaiellaceae</taxon>
        <taxon>Gaiella</taxon>
    </lineage>
</organism>
<feature type="domain" description="Response regulatory" evidence="9">
    <location>
        <begin position="2"/>
        <end position="112"/>
    </location>
</feature>
<dbReference type="GO" id="GO:0000156">
    <property type="term" value="F:phosphorelay response regulator activity"/>
    <property type="evidence" value="ECO:0007669"/>
    <property type="project" value="TreeGrafter"/>
</dbReference>
<dbReference type="InterPro" id="IPR001789">
    <property type="entry name" value="Sig_transdc_resp-reg_receiver"/>
</dbReference>
<dbReference type="Gene3D" id="1.10.10.10">
    <property type="entry name" value="Winged helix-like DNA-binding domain superfamily/Winged helix DNA-binding domain"/>
    <property type="match status" value="1"/>
</dbReference>
<dbReference type="Pfam" id="PF00486">
    <property type="entry name" value="Trans_reg_C"/>
    <property type="match status" value="1"/>
</dbReference>
<dbReference type="Gene3D" id="6.10.250.690">
    <property type="match status" value="1"/>
</dbReference>
<dbReference type="GO" id="GO:0006355">
    <property type="term" value="P:regulation of DNA-templated transcription"/>
    <property type="evidence" value="ECO:0007669"/>
    <property type="project" value="InterPro"/>
</dbReference>
<dbReference type="InterPro" id="IPR011006">
    <property type="entry name" value="CheY-like_superfamily"/>
</dbReference>
<evidence type="ECO:0000256" key="3">
    <source>
        <dbReference type="ARBA" id="ARBA00023015"/>
    </source>
</evidence>
<dbReference type="FunFam" id="1.10.10.10:FF:000018">
    <property type="entry name" value="DNA-binding response regulator ResD"/>
    <property type="match status" value="1"/>
</dbReference>
<dbReference type="GO" id="GO:0000976">
    <property type="term" value="F:transcription cis-regulatory region binding"/>
    <property type="evidence" value="ECO:0007669"/>
    <property type="project" value="TreeGrafter"/>
</dbReference>
<keyword evidence="5" id="KW-0804">Transcription</keyword>
<feature type="domain" description="OmpR/PhoB-type" evidence="10">
    <location>
        <begin position="122"/>
        <end position="217"/>
    </location>
</feature>
<sequence>MHLLVVEDEDTIAEPLVEGLRGEGFEVTRVATGREALEAPPVDLVLLDVRLPDIDGFAVCRELRSRSDVPIIMVTAKGEEVDRVVGLELGADDYVVKPYGLRELVARIRAVARRAPGRRNPRQTLRAGALEVDVPARRAAIGGRELQLTAKEFDLLALLASEPGVVVERARILRDVWDTSWYGSSKTVDVHVAALRKKLGDPALIETVRGIGLRLRG</sequence>
<evidence type="ECO:0000256" key="8">
    <source>
        <dbReference type="PROSITE-ProRule" id="PRU01091"/>
    </source>
</evidence>
<dbReference type="Pfam" id="PF00072">
    <property type="entry name" value="Response_reg"/>
    <property type="match status" value="1"/>
</dbReference>
<evidence type="ECO:0000256" key="1">
    <source>
        <dbReference type="ARBA" id="ARBA00022553"/>
    </source>
</evidence>
<evidence type="ECO:0000256" key="5">
    <source>
        <dbReference type="ARBA" id="ARBA00023163"/>
    </source>
</evidence>
<dbReference type="SUPFAM" id="SSF52172">
    <property type="entry name" value="CheY-like"/>
    <property type="match status" value="1"/>
</dbReference>
<evidence type="ECO:0000256" key="4">
    <source>
        <dbReference type="ARBA" id="ARBA00023125"/>
    </source>
</evidence>
<comment type="caution">
    <text evidence="11">The sequence shown here is derived from an EMBL/GenBank/DDBJ whole genome shotgun (WGS) entry which is preliminary data.</text>
</comment>
<dbReference type="GO" id="GO:0005829">
    <property type="term" value="C:cytosol"/>
    <property type="evidence" value="ECO:0007669"/>
    <property type="project" value="TreeGrafter"/>
</dbReference>
<dbReference type="InterPro" id="IPR001867">
    <property type="entry name" value="OmpR/PhoB-type_DNA-bd"/>
</dbReference>
<dbReference type="PROSITE" id="PS51755">
    <property type="entry name" value="OMPR_PHOB"/>
    <property type="match status" value="1"/>
</dbReference>
<reference evidence="12" key="2">
    <citation type="journal article" date="2019" name="MicrobiologyOpen">
        <title>High-quality draft genome sequence of Gaiella occulta isolated from a 150 meter deep mineral water borehole and comparison with the genome sequences of other deep-branching lineages of the phylum Actinobacteria.</title>
        <authorList>
            <person name="Severino R."/>
            <person name="Froufe H.J.C."/>
            <person name="Barroso C."/>
            <person name="Albuquerque L."/>
            <person name="Lobo-da-Cunha A."/>
            <person name="da Costa M.S."/>
            <person name="Egas C."/>
        </authorList>
    </citation>
    <scope>NUCLEOTIDE SEQUENCE [LARGE SCALE GENOMIC DNA]</scope>
    <source>
        <strain evidence="12">F2-233</strain>
    </source>
</reference>
<gene>
    <name evidence="11" type="ORF">Gocc_2375</name>
</gene>
<dbReference type="InterPro" id="IPR016032">
    <property type="entry name" value="Sig_transdc_resp-reg_C-effctor"/>
</dbReference>
<dbReference type="CDD" id="cd00383">
    <property type="entry name" value="trans_reg_C"/>
    <property type="match status" value="1"/>
</dbReference>
<reference evidence="11 12" key="1">
    <citation type="submission" date="2018-07" db="EMBL/GenBank/DDBJ databases">
        <title>High-quality-draft genome sequence of Gaiella occulta.</title>
        <authorList>
            <person name="Severino R."/>
            <person name="Froufe H.J.C."/>
            <person name="Rainey F.A."/>
            <person name="Barroso C."/>
            <person name="Albuquerque L."/>
            <person name="Lobo-Da-Cunha A."/>
            <person name="Da Costa M.S."/>
            <person name="Egas C."/>
        </authorList>
    </citation>
    <scope>NUCLEOTIDE SEQUENCE [LARGE SCALE GENOMIC DNA]</scope>
    <source>
        <strain evidence="11 12">F2-233</strain>
    </source>
</reference>
<proteinExistence type="predicted"/>
<dbReference type="PROSITE" id="PS50110">
    <property type="entry name" value="RESPONSE_REGULATORY"/>
    <property type="match status" value="1"/>
</dbReference>
<feature type="modified residue" description="4-aspartylphosphate" evidence="7">
    <location>
        <position position="48"/>
    </location>
</feature>
<dbReference type="SMART" id="SM00448">
    <property type="entry name" value="REC"/>
    <property type="match status" value="1"/>
</dbReference>
<dbReference type="SMART" id="SM00862">
    <property type="entry name" value="Trans_reg_C"/>
    <property type="match status" value="1"/>
</dbReference>
<keyword evidence="1 7" id="KW-0597">Phosphoprotein</keyword>
<dbReference type="PANTHER" id="PTHR48111:SF72">
    <property type="entry name" value="SENSORY TRANSDUCTION PROTEIN REGX3"/>
    <property type="match status" value="1"/>
</dbReference>
<dbReference type="CDD" id="cd17574">
    <property type="entry name" value="REC_OmpR"/>
    <property type="match status" value="1"/>
</dbReference>
<name>A0A7M2YUI1_9ACTN</name>
<evidence type="ECO:0000259" key="9">
    <source>
        <dbReference type="PROSITE" id="PS50110"/>
    </source>
</evidence>
<dbReference type="PANTHER" id="PTHR48111">
    <property type="entry name" value="REGULATOR OF RPOS"/>
    <property type="match status" value="1"/>
</dbReference>
<evidence type="ECO:0000313" key="12">
    <source>
        <dbReference type="Proteomes" id="UP000254134"/>
    </source>
</evidence>
<dbReference type="SUPFAM" id="SSF46894">
    <property type="entry name" value="C-terminal effector domain of the bipartite response regulators"/>
    <property type="match status" value="1"/>
</dbReference>
<keyword evidence="3" id="KW-0805">Transcription regulation</keyword>
<dbReference type="Proteomes" id="UP000254134">
    <property type="component" value="Unassembled WGS sequence"/>
</dbReference>
<dbReference type="InterPro" id="IPR039420">
    <property type="entry name" value="WalR-like"/>
</dbReference>
<keyword evidence="4 8" id="KW-0238">DNA-binding</keyword>
<keyword evidence="12" id="KW-1185">Reference proteome</keyword>